<keyword evidence="1" id="KW-0472">Membrane</keyword>
<keyword evidence="1" id="KW-0812">Transmembrane</keyword>
<feature type="transmembrane region" description="Helical" evidence="1">
    <location>
        <begin position="182"/>
        <end position="199"/>
    </location>
</feature>
<feature type="transmembrane region" description="Helical" evidence="1">
    <location>
        <begin position="84"/>
        <end position="106"/>
    </location>
</feature>
<evidence type="ECO:0000313" key="2">
    <source>
        <dbReference type="EMBL" id="SFT23947.1"/>
    </source>
</evidence>
<evidence type="ECO:0000313" key="3">
    <source>
        <dbReference type="Proteomes" id="UP000199392"/>
    </source>
</evidence>
<dbReference type="InterPro" id="IPR017516">
    <property type="entry name" value="AbrB_dup"/>
</dbReference>
<protein>
    <recommendedName>
        <fullName evidence="4">Ammonia monooxygenase</fullName>
    </recommendedName>
</protein>
<feature type="transmembrane region" description="Helical" evidence="1">
    <location>
        <begin position="211"/>
        <end position="238"/>
    </location>
</feature>
<dbReference type="PANTHER" id="PTHR38457:SF1">
    <property type="entry name" value="REGULATOR ABRB-RELATED"/>
    <property type="match status" value="1"/>
</dbReference>
<dbReference type="EMBL" id="FOZW01000018">
    <property type="protein sequence ID" value="SFT23947.1"/>
    <property type="molecule type" value="Genomic_DNA"/>
</dbReference>
<evidence type="ECO:0000256" key="1">
    <source>
        <dbReference type="SAM" id="Phobius"/>
    </source>
</evidence>
<reference evidence="3" key="1">
    <citation type="submission" date="2016-10" db="EMBL/GenBank/DDBJ databases">
        <authorList>
            <person name="Varghese N."/>
            <person name="Submissions S."/>
        </authorList>
    </citation>
    <scope>NUCLEOTIDE SEQUENCE [LARGE SCALE GENOMIC DNA]</scope>
    <source>
        <strain evidence="3">DSM 26894</strain>
    </source>
</reference>
<keyword evidence="3" id="KW-1185">Reference proteome</keyword>
<dbReference type="PIRSF" id="PIRSF038991">
    <property type="entry name" value="Protein_AbrB"/>
    <property type="match status" value="1"/>
</dbReference>
<name>A0A1I6WD83_9RHOB</name>
<dbReference type="InterPro" id="IPR007820">
    <property type="entry name" value="AbrB_fam"/>
</dbReference>
<organism evidence="2 3">
    <name type="scientific">Alloyangia pacifica</name>
    <dbReference type="NCBI Taxonomy" id="311180"/>
    <lineage>
        <taxon>Bacteria</taxon>
        <taxon>Pseudomonadati</taxon>
        <taxon>Pseudomonadota</taxon>
        <taxon>Alphaproteobacteria</taxon>
        <taxon>Rhodobacterales</taxon>
        <taxon>Roseobacteraceae</taxon>
        <taxon>Alloyangia</taxon>
    </lineage>
</organism>
<dbReference type="OrthoDB" id="7157734at2"/>
<feature type="transmembrane region" description="Helical" evidence="1">
    <location>
        <begin position="258"/>
        <end position="282"/>
    </location>
</feature>
<feature type="transmembrane region" description="Helical" evidence="1">
    <location>
        <begin position="57"/>
        <end position="78"/>
    </location>
</feature>
<sequence length="344" mass="35655">MTLPSGLLRTAVTVLVAGAAGAGLDWVGIPLGWLLGAMLTMIAAAFLRLPAEQPRPLVPWVKASVGTLLGASVTPAIITGAAQWWPSVLCMLIVIALGGLINFQLLSRVARFSRVEATLCSMPGGITEMILLGEQAGADQRRVAIVHTLRIALSILTIPILATLIFGITIDRAAAPEHPPMTLPDWGWFAACILAGVLADRHTRIPAPLILVPLVLCAALHLSGLTAFAVPGAVSTLIQLVIGMNVGARFLGLSLRSLAAMAGAACSVVAVQISLAVAASLLMSGWIGADRLSLMLAYAPGGLAEMSLIAIAMGREVAFVGLHHVLRVLLSLGASSPLVRRASR</sequence>
<feature type="transmembrane region" description="Helical" evidence="1">
    <location>
        <begin position="294"/>
        <end position="313"/>
    </location>
</feature>
<dbReference type="RefSeq" id="WP_092430446.1">
    <property type="nucleotide sequence ID" value="NZ_FNCL01000019.1"/>
</dbReference>
<evidence type="ECO:0008006" key="4">
    <source>
        <dbReference type="Google" id="ProtNLM"/>
    </source>
</evidence>
<accession>A0A1I6WD83</accession>
<proteinExistence type="predicted"/>
<dbReference type="GO" id="GO:0016020">
    <property type="term" value="C:membrane"/>
    <property type="evidence" value="ECO:0007669"/>
    <property type="project" value="InterPro"/>
</dbReference>
<feature type="transmembrane region" description="Helical" evidence="1">
    <location>
        <begin position="151"/>
        <end position="170"/>
    </location>
</feature>
<dbReference type="Pfam" id="PF05145">
    <property type="entry name" value="AbrB"/>
    <property type="match status" value="1"/>
</dbReference>
<dbReference type="PANTHER" id="PTHR38457">
    <property type="entry name" value="REGULATOR ABRB-RELATED"/>
    <property type="match status" value="1"/>
</dbReference>
<dbReference type="STRING" id="311180.SAMN04488050_11865"/>
<keyword evidence="1" id="KW-1133">Transmembrane helix</keyword>
<dbReference type="GO" id="GO:0010468">
    <property type="term" value="P:regulation of gene expression"/>
    <property type="evidence" value="ECO:0007669"/>
    <property type="project" value="InterPro"/>
</dbReference>
<gene>
    <name evidence="2" type="ORF">SAMN04488050_11865</name>
</gene>
<dbReference type="Proteomes" id="UP000199392">
    <property type="component" value="Unassembled WGS sequence"/>
</dbReference>
<dbReference type="NCBIfam" id="TIGR03082">
    <property type="entry name" value="Gneg_AbrB_dup"/>
    <property type="match status" value="1"/>
</dbReference>
<feature type="transmembrane region" description="Helical" evidence="1">
    <location>
        <begin position="31"/>
        <end position="50"/>
    </location>
</feature>
<dbReference type="AlphaFoldDB" id="A0A1I6WD83"/>